<accession>A0AAP0NP32</accession>
<feature type="region of interest" description="Disordered" evidence="1">
    <location>
        <begin position="54"/>
        <end position="115"/>
    </location>
</feature>
<reference evidence="2 3" key="1">
    <citation type="submission" date="2024-01" db="EMBL/GenBank/DDBJ databases">
        <title>Genome assemblies of Stephania.</title>
        <authorList>
            <person name="Yang L."/>
        </authorList>
    </citation>
    <scope>NUCLEOTIDE SEQUENCE [LARGE SCALE GENOMIC DNA]</scope>
    <source>
        <strain evidence="2">YNDBR</strain>
        <tissue evidence="2">Leaf</tissue>
    </source>
</reference>
<evidence type="ECO:0000313" key="2">
    <source>
        <dbReference type="EMBL" id="KAK9114592.1"/>
    </source>
</evidence>
<gene>
    <name evidence="2" type="ORF">Syun_021389</name>
</gene>
<comment type="caution">
    <text evidence="2">The sequence shown here is derived from an EMBL/GenBank/DDBJ whole genome shotgun (WGS) entry which is preliminary data.</text>
</comment>
<proteinExistence type="predicted"/>
<name>A0AAP0NP32_9MAGN</name>
<dbReference type="AlphaFoldDB" id="A0AAP0NP32"/>
<protein>
    <submittedName>
        <fullName evidence="2">Uncharacterized protein</fullName>
    </submittedName>
</protein>
<evidence type="ECO:0000313" key="3">
    <source>
        <dbReference type="Proteomes" id="UP001420932"/>
    </source>
</evidence>
<sequence>MTRRCTAAALRAPALARDHKQRVMERLPLLLASPLPWTSLLPRVCPLSGLLSSRRPYSAAATSSDLSLRPRSHSSVSAFSPPSSPSPPYIAPRIMNGHGITSNPVTPTSPTPVPSPCIPSETDAEILCVGFVSGRRRLVR</sequence>
<dbReference type="Proteomes" id="UP001420932">
    <property type="component" value="Unassembled WGS sequence"/>
</dbReference>
<dbReference type="EMBL" id="JBBNAF010000009">
    <property type="protein sequence ID" value="KAK9114592.1"/>
    <property type="molecule type" value="Genomic_DNA"/>
</dbReference>
<evidence type="ECO:0000256" key="1">
    <source>
        <dbReference type="SAM" id="MobiDB-lite"/>
    </source>
</evidence>
<organism evidence="2 3">
    <name type="scientific">Stephania yunnanensis</name>
    <dbReference type="NCBI Taxonomy" id="152371"/>
    <lineage>
        <taxon>Eukaryota</taxon>
        <taxon>Viridiplantae</taxon>
        <taxon>Streptophyta</taxon>
        <taxon>Embryophyta</taxon>
        <taxon>Tracheophyta</taxon>
        <taxon>Spermatophyta</taxon>
        <taxon>Magnoliopsida</taxon>
        <taxon>Ranunculales</taxon>
        <taxon>Menispermaceae</taxon>
        <taxon>Menispermoideae</taxon>
        <taxon>Cissampelideae</taxon>
        <taxon>Stephania</taxon>
    </lineage>
</organism>
<keyword evidence="3" id="KW-1185">Reference proteome</keyword>